<organism evidence="1 2">
    <name type="scientific">Candidatus Liptonbacteria bacterium RIFCSPLOWO2_01_FULL_56_20</name>
    <dbReference type="NCBI Taxonomy" id="1798652"/>
    <lineage>
        <taxon>Bacteria</taxon>
        <taxon>Candidatus Liptoniibacteriota</taxon>
    </lineage>
</organism>
<dbReference type="STRING" id="1798652.A3A43_02980"/>
<sequence length="59" mass="6545">MGKESPSLQVKTGFSVLFYTRVFLTNPAAAGFVKKTGSIVIKNFDVELIIYGLRPLFAY</sequence>
<evidence type="ECO:0000313" key="2">
    <source>
        <dbReference type="Proteomes" id="UP000178495"/>
    </source>
</evidence>
<gene>
    <name evidence="1" type="ORF">A3A43_02980</name>
</gene>
<proteinExistence type="predicted"/>
<accession>A0A1G2CKQ6</accession>
<dbReference type="Proteomes" id="UP000178495">
    <property type="component" value="Unassembled WGS sequence"/>
</dbReference>
<comment type="caution">
    <text evidence="1">The sequence shown here is derived from an EMBL/GenBank/DDBJ whole genome shotgun (WGS) entry which is preliminary data.</text>
</comment>
<evidence type="ECO:0000313" key="1">
    <source>
        <dbReference type="EMBL" id="OGZ01008.1"/>
    </source>
</evidence>
<dbReference type="AlphaFoldDB" id="A0A1G2CKQ6"/>
<reference evidence="1 2" key="1">
    <citation type="journal article" date="2016" name="Nat. Commun.">
        <title>Thousands of microbial genomes shed light on interconnected biogeochemical processes in an aquifer system.</title>
        <authorList>
            <person name="Anantharaman K."/>
            <person name="Brown C.T."/>
            <person name="Hug L.A."/>
            <person name="Sharon I."/>
            <person name="Castelle C.J."/>
            <person name="Probst A.J."/>
            <person name="Thomas B.C."/>
            <person name="Singh A."/>
            <person name="Wilkins M.J."/>
            <person name="Karaoz U."/>
            <person name="Brodie E.L."/>
            <person name="Williams K.H."/>
            <person name="Hubbard S.S."/>
            <person name="Banfield J.F."/>
        </authorList>
    </citation>
    <scope>NUCLEOTIDE SEQUENCE [LARGE SCALE GENOMIC DNA]</scope>
</reference>
<protein>
    <submittedName>
        <fullName evidence="1">Uncharacterized protein</fullName>
    </submittedName>
</protein>
<dbReference type="EMBL" id="MHLC01000022">
    <property type="protein sequence ID" value="OGZ01008.1"/>
    <property type="molecule type" value="Genomic_DNA"/>
</dbReference>
<name>A0A1G2CKQ6_9BACT</name>